<feature type="region of interest" description="Disordered" evidence="1">
    <location>
        <begin position="46"/>
        <end position="81"/>
    </location>
</feature>
<dbReference type="EMBL" id="CM000832">
    <property type="protein sequence ID" value="EET08988.1"/>
    <property type="molecule type" value="Genomic_DNA"/>
</dbReference>
<accession>A0A0E1W741</accession>
<proteinExistence type="predicted"/>
<reference evidence="3" key="1">
    <citation type="submission" date="2007-08" db="EMBL/GenBank/DDBJ databases">
        <title>Annotation of Burkholderia pseudomallei 1710a.</title>
        <authorList>
            <person name="Harkins D.M."/>
            <person name="DeShazer D."/>
            <person name="Woods D.E."/>
            <person name="Brinkac L.M."/>
            <person name="Brown K.A."/>
            <person name="Hung G.C."/>
            <person name="Tuanyok A."/>
            <person name="Zhang B."/>
            <person name="Nierman W.C."/>
        </authorList>
    </citation>
    <scope>NUCLEOTIDE SEQUENCE [LARGE SCALE GENOMIC DNA]</scope>
    <source>
        <strain evidence="3">1710a</strain>
    </source>
</reference>
<reference evidence="2 3" key="2">
    <citation type="submission" date="2009-05" db="EMBL/GenBank/DDBJ databases">
        <authorList>
            <person name="Harkins D.M."/>
            <person name="DeShazer D."/>
            <person name="Woods D.E."/>
            <person name="Brinkac L.M."/>
            <person name="Brown K.A."/>
            <person name="Hung G.C."/>
            <person name="Tuanyok A."/>
            <person name="Zhang B."/>
            <person name="Nierman W.C."/>
        </authorList>
    </citation>
    <scope>NUCLEOTIDE SEQUENCE [LARGE SCALE GENOMIC DNA]</scope>
    <source>
        <strain evidence="2 3">1710a</strain>
    </source>
</reference>
<evidence type="ECO:0000313" key="2">
    <source>
        <dbReference type="EMBL" id="EET08988.1"/>
    </source>
</evidence>
<sequence>MTIVAMGAIGAGPVRRNATGRDGHSAVRLKNRDAFPIPRPVRAAENARMLERPAQPRRPSSIVRRSTLASPSPRLPAPVTP</sequence>
<organism evidence="2 3">
    <name type="scientific">Burkholderia pseudomallei 1710a</name>
    <dbReference type="NCBI Taxonomy" id="320371"/>
    <lineage>
        <taxon>Bacteria</taxon>
        <taxon>Pseudomonadati</taxon>
        <taxon>Pseudomonadota</taxon>
        <taxon>Betaproteobacteria</taxon>
        <taxon>Burkholderiales</taxon>
        <taxon>Burkholderiaceae</taxon>
        <taxon>Burkholderia</taxon>
        <taxon>pseudomallei group</taxon>
    </lineage>
</organism>
<protein>
    <submittedName>
        <fullName evidence="2">Uncharacterized protein</fullName>
    </submittedName>
</protein>
<feature type="region of interest" description="Disordered" evidence="1">
    <location>
        <begin position="1"/>
        <end position="25"/>
    </location>
</feature>
<evidence type="ECO:0000256" key="1">
    <source>
        <dbReference type="SAM" id="MobiDB-lite"/>
    </source>
</evidence>
<name>A0A0E1W741_BURPE</name>
<gene>
    <name evidence="2" type="ORF">BURPS1710A_2678</name>
</gene>
<dbReference type="HOGENOM" id="CLU_193562_0_0_4"/>
<evidence type="ECO:0000313" key="3">
    <source>
        <dbReference type="Proteomes" id="UP000001812"/>
    </source>
</evidence>
<dbReference type="Proteomes" id="UP000001812">
    <property type="component" value="Chromosome I"/>
</dbReference>
<dbReference type="AlphaFoldDB" id="A0A0E1W741"/>